<evidence type="ECO:0000256" key="2">
    <source>
        <dbReference type="SAM" id="SignalP"/>
    </source>
</evidence>
<dbReference type="Proteomes" id="UP000646426">
    <property type="component" value="Unassembled WGS sequence"/>
</dbReference>
<feature type="signal peptide" evidence="2">
    <location>
        <begin position="1"/>
        <end position="22"/>
    </location>
</feature>
<keyword evidence="4" id="KW-1185">Reference proteome</keyword>
<accession>A0A918SX82</accession>
<feature type="chain" id="PRO_5037504303" description="DUF885 domain-containing protein" evidence="2">
    <location>
        <begin position="23"/>
        <end position="614"/>
    </location>
</feature>
<dbReference type="EMBL" id="BMYD01000001">
    <property type="protein sequence ID" value="GHA71856.1"/>
    <property type="molecule type" value="Genomic_DNA"/>
</dbReference>
<comment type="caution">
    <text evidence="3">The sequence shown here is derived from an EMBL/GenBank/DDBJ whole genome shotgun (WGS) entry which is preliminary data.</text>
</comment>
<sequence length="614" mass="69599">MIRTVLLSVAIAAALSAAPVGAQAPPAAPDTAQSDDAARALHRFFEEEWERSLRDSPETASYRGDRRFNDRWTDLSTEAIARREAADRGALAKLRAIDRSRLSAVDRLNYDVFAWQLERDVERQKYREHLRPLSQRGGVQTADELVEVLPFADERDYADWLKRLEGVPAMVEQTSALMREGLKAGNTPPRVLMERIPAQIAAQVVADPERSAFFSPFLKMPESIPAARQAELRAQARRVIAEQVIPSYRTFGEFFNTEYLPRTRESIAAADLPDGKAYYDFLAGHFTTTELSADEIHAIGLKEVARIRAEMEKVKAEVGFKGSLAQFFEHLRTDPKFFHESPEELFEAYQAISKRIDPELVKVFKTIPRLPYGVRPIPDKIAPDTTTAYYQPGAVDGTRAGYYYVNLFKPEVRPTWEMMALSLHEAVPGHHFQFARGMELPDVPMFRRVGYFVAYGEGWALYAERLGYDMGLYDDPYDRMGQLAYDMWRAVRLVVDTGMHSKGWSRDRAIKYFMDNAPKTEQDVVNEIDRYIGWPGQALAYKIGQLKISELREKASRELGERFDLREFNDAVLSAGSVPLAVLEAHMNAWIAEQSGGRKQGADQNQKPDQKQSG</sequence>
<reference evidence="3" key="2">
    <citation type="submission" date="2020-09" db="EMBL/GenBank/DDBJ databases">
        <authorList>
            <person name="Sun Q."/>
            <person name="Kim S."/>
        </authorList>
    </citation>
    <scope>NUCLEOTIDE SEQUENCE</scope>
    <source>
        <strain evidence="3">KCTC 23077</strain>
    </source>
</reference>
<dbReference type="PANTHER" id="PTHR33361">
    <property type="entry name" value="GLR0591 PROTEIN"/>
    <property type="match status" value="1"/>
</dbReference>
<dbReference type="PANTHER" id="PTHR33361:SF2">
    <property type="entry name" value="DUF885 DOMAIN-CONTAINING PROTEIN"/>
    <property type="match status" value="1"/>
</dbReference>
<organism evidence="3 4">
    <name type="scientific">Cognatilysobacter bugurensis</name>
    <dbReference type="NCBI Taxonomy" id="543356"/>
    <lineage>
        <taxon>Bacteria</taxon>
        <taxon>Pseudomonadati</taxon>
        <taxon>Pseudomonadota</taxon>
        <taxon>Gammaproteobacteria</taxon>
        <taxon>Lysobacterales</taxon>
        <taxon>Lysobacteraceae</taxon>
        <taxon>Cognatilysobacter</taxon>
    </lineage>
</organism>
<evidence type="ECO:0000313" key="4">
    <source>
        <dbReference type="Proteomes" id="UP000646426"/>
    </source>
</evidence>
<gene>
    <name evidence="3" type="ORF">GCM10007067_05350</name>
</gene>
<dbReference type="AlphaFoldDB" id="A0A918SX82"/>
<feature type="region of interest" description="Disordered" evidence="1">
    <location>
        <begin position="594"/>
        <end position="614"/>
    </location>
</feature>
<evidence type="ECO:0000256" key="1">
    <source>
        <dbReference type="SAM" id="MobiDB-lite"/>
    </source>
</evidence>
<keyword evidence="2" id="KW-0732">Signal</keyword>
<proteinExistence type="predicted"/>
<protein>
    <recommendedName>
        <fullName evidence="5">DUF885 domain-containing protein</fullName>
    </recommendedName>
</protein>
<dbReference type="Pfam" id="PF05960">
    <property type="entry name" value="DUF885"/>
    <property type="match status" value="1"/>
</dbReference>
<name>A0A918SX82_9GAMM</name>
<evidence type="ECO:0008006" key="5">
    <source>
        <dbReference type="Google" id="ProtNLM"/>
    </source>
</evidence>
<reference evidence="3" key="1">
    <citation type="journal article" date="2014" name="Int. J. Syst. Evol. Microbiol.">
        <title>Complete genome sequence of Corynebacterium casei LMG S-19264T (=DSM 44701T), isolated from a smear-ripened cheese.</title>
        <authorList>
            <consortium name="US DOE Joint Genome Institute (JGI-PGF)"/>
            <person name="Walter F."/>
            <person name="Albersmeier A."/>
            <person name="Kalinowski J."/>
            <person name="Ruckert C."/>
        </authorList>
    </citation>
    <scope>NUCLEOTIDE SEQUENCE</scope>
    <source>
        <strain evidence="3">KCTC 23077</strain>
    </source>
</reference>
<dbReference type="RefSeq" id="WP_189453052.1">
    <property type="nucleotide sequence ID" value="NZ_BMYD01000001.1"/>
</dbReference>
<dbReference type="InterPro" id="IPR010281">
    <property type="entry name" value="DUF885"/>
</dbReference>
<evidence type="ECO:0000313" key="3">
    <source>
        <dbReference type="EMBL" id="GHA71856.1"/>
    </source>
</evidence>